<reference evidence="3" key="1">
    <citation type="submission" date="2022-10" db="EMBL/GenBank/DDBJ databases">
        <authorList>
            <person name="Chen Y."/>
            <person name="Dougan E. K."/>
            <person name="Chan C."/>
            <person name="Rhodes N."/>
            <person name="Thang M."/>
        </authorList>
    </citation>
    <scope>NUCLEOTIDE SEQUENCE</scope>
</reference>
<keyword evidence="2" id="KW-0812">Transmembrane</keyword>
<feature type="region of interest" description="Disordered" evidence="1">
    <location>
        <begin position="73"/>
        <end position="93"/>
    </location>
</feature>
<keyword evidence="2" id="KW-1133">Transmembrane helix</keyword>
<dbReference type="EMBL" id="CAMXCT030002209">
    <property type="protein sequence ID" value="CAL4783743.1"/>
    <property type="molecule type" value="Genomic_DNA"/>
</dbReference>
<evidence type="ECO:0000256" key="1">
    <source>
        <dbReference type="SAM" id="MobiDB-lite"/>
    </source>
</evidence>
<evidence type="ECO:0000256" key="2">
    <source>
        <dbReference type="SAM" id="Phobius"/>
    </source>
</evidence>
<evidence type="ECO:0000313" key="3">
    <source>
        <dbReference type="EMBL" id="CAI3996431.1"/>
    </source>
</evidence>
<feature type="non-terminal residue" evidence="3">
    <location>
        <position position="1"/>
    </location>
</feature>
<reference evidence="4" key="2">
    <citation type="submission" date="2024-04" db="EMBL/GenBank/DDBJ databases">
        <authorList>
            <person name="Chen Y."/>
            <person name="Shah S."/>
            <person name="Dougan E. K."/>
            <person name="Thang M."/>
            <person name="Chan C."/>
        </authorList>
    </citation>
    <scope>NUCLEOTIDE SEQUENCE [LARGE SCALE GENOMIC DNA]</scope>
</reference>
<keyword evidence="5" id="KW-1185">Reference proteome</keyword>
<sequence length="310" mass="34172">MMGCSAWGWDFAVMRSSVPTAVAPGALQLARRSEKTEAPEFSPVKVATVIKVTLKLSENFTAAAARTPSTARFESRGARYSKRNPGPPSLSQRDVEALGAGRSSAKWLWFFSLTVWAVFTALVLLEVPNLIRCLMSVSVDIPGHGHFDIKLTASSTAADIILLLRERLPDSPWHGNKLLSSGVCQLQCDDIVEATRHSTLVLTNYSEITSQEGYAKKGCSMVEIMAIQVQRPHWFVSHAWIEPVCKFLACLAQHALVRELSSSTFYWVCAYANNQHCVEEDIKSNPRSTSFYRAMQMSEGVLLVLDSAGT</sequence>
<dbReference type="OrthoDB" id="422168at2759"/>
<organism evidence="3">
    <name type="scientific">Cladocopium goreaui</name>
    <dbReference type="NCBI Taxonomy" id="2562237"/>
    <lineage>
        <taxon>Eukaryota</taxon>
        <taxon>Sar</taxon>
        <taxon>Alveolata</taxon>
        <taxon>Dinophyceae</taxon>
        <taxon>Suessiales</taxon>
        <taxon>Symbiodiniaceae</taxon>
        <taxon>Cladocopium</taxon>
    </lineage>
</organism>
<dbReference type="EMBL" id="CAMXCT020002209">
    <property type="protein sequence ID" value="CAL1149806.1"/>
    <property type="molecule type" value="Genomic_DNA"/>
</dbReference>
<dbReference type="Proteomes" id="UP001152797">
    <property type="component" value="Unassembled WGS sequence"/>
</dbReference>
<name>A0A9P1CU91_9DINO</name>
<gene>
    <name evidence="3" type="ORF">C1SCF055_LOCUS22909</name>
</gene>
<feature type="transmembrane region" description="Helical" evidence="2">
    <location>
        <begin position="107"/>
        <end position="125"/>
    </location>
</feature>
<dbReference type="EMBL" id="CAMXCT010002209">
    <property type="protein sequence ID" value="CAI3996431.1"/>
    <property type="molecule type" value="Genomic_DNA"/>
</dbReference>
<dbReference type="AlphaFoldDB" id="A0A9P1CU91"/>
<evidence type="ECO:0000313" key="4">
    <source>
        <dbReference type="EMBL" id="CAL1149806.1"/>
    </source>
</evidence>
<evidence type="ECO:0000313" key="5">
    <source>
        <dbReference type="Proteomes" id="UP001152797"/>
    </source>
</evidence>
<protein>
    <submittedName>
        <fullName evidence="3">Uncharacterized protein</fullName>
    </submittedName>
</protein>
<keyword evidence="2" id="KW-0472">Membrane</keyword>
<accession>A0A9P1CU91</accession>
<comment type="caution">
    <text evidence="3">The sequence shown here is derived from an EMBL/GenBank/DDBJ whole genome shotgun (WGS) entry which is preliminary data.</text>
</comment>
<proteinExistence type="predicted"/>